<gene>
    <name evidence="2" type="ORF">SAMN04487962_1195</name>
</gene>
<dbReference type="AlphaFoldDB" id="A0A1I0GK02"/>
<dbReference type="PIRSF" id="PIRSF025560">
    <property type="entry name" value="UCP025560"/>
    <property type="match status" value="1"/>
</dbReference>
<sequence length="114" mass="12121">MTLFKYATAILMAMMLALPAAALSLDEAKGRLESAKSSGQVGEMPTGYLGVVSGGGEAEAIVEAINEARRAEYARIAEKHDIPVSQVEAVAGKKALEKTPSGQYIQVNGRWVRK</sequence>
<evidence type="ECO:0000313" key="2">
    <source>
        <dbReference type="EMBL" id="SET71319.1"/>
    </source>
</evidence>
<feature type="chain" id="PRO_5011749702" description="DUF1318 domain-containing protein" evidence="1">
    <location>
        <begin position="23"/>
        <end position="114"/>
    </location>
</feature>
<name>A0A1I0GK02_9GAMM</name>
<evidence type="ECO:0008006" key="4">
    <source>
        <dbReference type="Google" id="ProtNLM"/>
    </source>
</evidence>
<evidence type="ECO:0000313" key="3">
    <source>
        <dbReference type="Proteomes" id="UP000198762"/>
    </source>
</evidence>
<feature type="signal peptide" evidence="1">
    <location>
        <begin position="1"/>
        <end position="22"/>
    </location>
</feature>
<protein>
    <recommendedName>
        <fullName evidence="4">DUF1318 domain-containing protein</fullName>
    </recommendedName>
</protein>
<dbReference type="RefSeq" id="WP_091853869.1">
    <property type="nucleotide sequence ID" value="NZ_FOHZ01000019.1"/>
</dbReference>
<dbReference type="Proteomes" id="UP000198762">
    <property type="component" value="Unassembled WGS sequence"/>
</dbReference>
<evidence type="ECO:0000256" key="1">
    <source>
        <dbReference type="SAM" id="SignalP"/>
    </source>
</evidence>
<keyword evidence="3" id="KW-1185">Reference proteome</keyword>
<dbReference type="Pfam" id="PF07027">
    <property type="entry name" value="DUF1318"/>
    <property type="match status" value="1"/>
</dbReference>
<organism evidence="2 3">
    <name type="scientific">Marinobacter segnicrescens</name>
    <dbReference type="NCBI Taxonomy" id="430453"/>
    <lineage>
        <taxon>Bacteria</taxon>
        <taxon>Pseudomonadati</taxon>
        <taxon>Pseudomonadota</taxon>
        <taxon>Gammaproteobacteria</taxon>
        <taxon>Pseudomonadales</taxon>
        <taxon>Marinobacteraceae</taxon>
        <taxon>Marinobacter</taxon>
    </lineage>
</organism>
<dbReference type="InterPro" id="IPR008309">
    <property type="entry name" value="YdbL"/>
</dbReference>
<dbReference type="OrthoDB" id="9798130at2"/>
<dbReference type="STRING" id="430453.SAMN04487962_1195"/>
<proteinExistence type="predicted"/>
<accession>A0A1I0GK02</accession>
<keyword evidence="1" id="KW-0732">Signal</keyword>
<reference evidence="3" key="1">
    <citation type="submission" date="2016-10" db="EMBL/GenBank/DDBJ databases">
        <authorList>
            <person name="Varghese N."/>
            <person name="Submissions S."/>
        </authorList>
    </citation>
    <scope>NUCLEOTIDE SEQUENCE [LARGE SCALE GENOMIC DNA]</scope>
    <source>
        <strain evidence="3">CGMCC 1.6489</strain>
    </source>
</reference>
<dbReference type="EMBL" id="FOHZ01000019">
    <property type="protein sequence ID" value="SET71319.1"/>
    <property type="molecule type" value="Genomic_DNA"/>
</dbReference>